<feature type="non-terminal residue" evidence="6">
    <location>
        <position position="1"/>
    </location>
</feature>
<sequence>GAQLVKVFPGNIVGPDYIKAVRGPMPNTKLMVTGGVEPTEASLAEWFGAGINAVGIGSQLFKGASDPAVVTARVAPLMQFLQQRG</sequence>
<comment type="subunit">
    <text evidence="3">Homotrimer.</text>
</comment>
<organism evidence="6">
    <name type="scientific">Tanacetum cinerariifolium</name>
    <name type="common">Dalmatian daisy</name>
    <name type="synonym">Chrysanthemum cinerariifolium</name>
    <dbReference type="NCBI Taxonomy" id="118510"/>
    <lineage>
        <taxon>Eukaryota</taxon>
        <taxon>Viridiplantae</taxon>
        <taxon>Streptophyta</taxon>
        <taxon>Embryophyta</taxon>
        <taxon>Tracheophyta</taxon>
        <taxon>Spermatophyta</taxon>
        <taxon>Magnoliopsida</taxon>
        <taxon>eudicotyledons</taxon>
        <taxon>Gunneridae</taxon>
        <taxon>Pentapetalae</taxon>
        <taxon>asterids</taxon>
        <taxon>campanulids</taxon>
        <taxon>Asterales</taxon>
        <taxon>Asteraceae</taxon>
        <taxon>Asteroideae</taxon>
        <taxon>Anthemideae</taxon>
        <taxon>Anthemidinae</taxon>
        <taxon>Tanacetum</taxon>
    </lineage>
</organism>
<keyword evidence="5" id="KW-0119">Carbohydrate metabolism</keyword>
<reference evidence="6" key="1">
    <citation type="journal article" date="2019" name="Sci. Rep.">
        <title>Draft genome of Tanacetum cinerariifolium, the natural source of mosquito coil.</title>
        <authorList>
            <person name="Yamashiro T."/>
            <person name="Shiraishi A."/>
            <person name="Satake H."/>
            <person name="Nakayama K."/>
        </authorList>
    </citation>
    <scope>NUCLEOTIDE SEQUENCE</scope>
</reference>
<evidence type="ECO:0000256" key="4">
    <source>
        <dbReference type="ARBA" id="ARBA00023239"/>
    </source>
</evidence>
<dbReference type="Pfam" id="PF01081">
    <property type="entry name" value="Aldolase"/>
    <property type="match status" value="1"/>
</dbReference>
<name>A0A699X2S9_TANCI</name>
<dbReference type="EMBL" id="BKCJ011769394">
    <property type="protein sequence ID" value="GFD51381.1"/>
    <property type="molecule type" value="Genomic_DNA"/>
</dbReference>
<protein>
    <recommendedName>
        <fullName evidence="7">Bifunctional 4-hydroxy-2-oxoglutarate aldolase/2-dehydro-3-deoxy-phosphogluconate aldolase</fullName>
    </recommendedName>
</protein>
<dbReference type="SUPFAM" id="SSF51569">
    <property type="entry name" value="Aldolase"/>
    <property type="match status" value="1"/>
</dbReference>
<dbReference type="InterPro" id="IPR013785">
    <property type="entry name" value="Aldolase_TIM"/>
</dbReference>
<evidence type="ECO:0000256" key="5">
    <source>
        <dbReference type="ARBA" id="ARBA00023277"/>
    </source>
</evidence>
<evidence type="ECO:0000256" key="3">
    <source>
        <dbReference type="ARBA" id="ARBA00011233"/>
    </source>
</evidence>
<dbReference type="GO" id="GO:0016829">
    <property type="term" value="F:lyase activity"/>
    <property type="evidence" value="ECO:0007669"/>
    <property type="project" value="UniProtKB-KW"/>
</dbReference>
<dbReference type="Gene3D" id="3.20.20.70">
    <property type="entry name" value="Aldolase class I"/>
    <property type="match status" value="1"/>
</dbReference>
<comment type="similarity">
    <text evidence="2">Belongs to the KHG/KDPG aldolase family.</text>
</comment>
<proteinExistence type="inferred from homology"/>
<evidence type="ECO:0008006" key="7">
    <source>
        <dbReference type="Google" id="ProtNLM"/>
    </source>
</evidence>
<dbReference type="PANTHER" id="PTHR30246">
    <property type="entry name" value="2-KETO-3-DEOXY-6-PHOSPHOGLUCONATE ALDOLASE"/>
    <property type="match status" value="1"/>
</dbReference>
<comment type="pathway">
    <text evidence="1">Carbohydrate acid metabolism.</text>
</comment>
<evidence type="ECO:0000256" key="2">
    <source>
        <dbReference type="ARBA" id="ARBA00006906"/>
    </source>
</evidence>
<comment type="caution">
    <text evidence="6">The sequence shown here is derived from an EMBL/GenBank/DDBJ whole genome shotgun (WGS) entry which is preliminary data.</text>
</comment>
<evidence type="ECO:0000313" key="6">
    <source>
        <dbReference type="EMBL" id="GFD51381.1"/>
    </source>
</evidence>
<dbReference type="AlphaFoldDB" id="A0A699X2S9"/>
<dbReference type="InterPro" id="IPR000887">
    <property type="entry name" value="Aldlse_KDPG_KHG"/>
</dbReference>
<keyword evidence="4" id="KW-0456">Lyase</keyword>
<dbReference type="PANTHER" id="PTHR30246:SF1">
    <property type="entry name" value="2-DEHYDRO-3-DEOXY-6-PHOSPHOGALACTONATE ALDOLASE-RELATED"/>
    <property type="match status" value="1"/>
</dbReference>
<gene>
    <name evidence="6" type="ORF">Tci_923350</name>
</gene>
<accession>A0A699X2S9</accession>
<evidence type="ECO:0000256" key="1">
    <source>
        <dbReference type="ARBA" id="ARBA00004761"/>
    </source>
</evidence>